<organism evidence="2 3">
    <name type="scientific">Seiridium unicorne</name>
    <dbReference type="NCBI Taxonomy" id="138068"/>
    <lineage>
        <taxon>Eukaryota</taxon>
        <taxon>Fungi</taxon>
        <taxon>Dikarya</taxon>
        <taxon>Ascomycota</taxon>
        <taxon>Pezizomycotina</taxon>
        <taxon>Sordariomycetes</taxon>
        <taxon>Xylariomycetidae</taxon>
        <taxon>Amphisphaeriales</taxon>
        <taxon>Sporocadaceae</taxon>
        <taxon>Seiridium</taxon>
    </lineage>
</organism>
<reference evidence="2 3" key="1">
    <citation type="journal article" date="2024" name="J. Plant Pathol.">
        <title>Sequence and assembly of the genome of Seiridium unicorne, isolate CBS 538.82, causal agent of cypress canker disease.</title>
        <authorList>
            <person name="Scali E."/>
            <person name="Rocca G.D."/>
            <person name="Danti R."/>
            <person name="Garbelotto M."/>
            <person name="Barberini S."/>
            <person name="Baroncelli R."/>
            <person name="Emiliani G."/>
        </authorList>
    </citation>
    <scope>NUCLEOTIDE SEQUENCE [LARGE SCALE GENOMIC DNA]</scope>
    <source>
        <strain evidence="2 3">BM-138-508</strain>
    </source>
</reference>
<feature type="compositionally biased region" description="Basic and acidic residues" evidence="1">
    <location>
        <begin position="23"/>
        <end position="32"/>
    </location>
</feature>
<dbReference type="EMBL" id="JARVKF010000223">
    <property type="protein sequence ID" value="KAK9420717.1"/>
    <property type="molecule type" value="Genomic_DNA"/>
</dbReference>
<gene>
    <name evidence="2" type="ORF">SUNI508_00808</name>
</gene>
<protein>
    <submittedName>
        <fullName evidence="2">Uncharacterized protein</fullName>
    </submittedName>
</protein>
<keyword evidence="3" id="KW-1185">Reference proteome</keyword>
<dbReference type="Proteomes" id="UP001408356">
    <property type="component" value="Unassembled WGS sequence"/>
</dbReference>
<accession>A0ABR2V1J8</accession>
<feature type="region of interest" description="Disordered" evidence="1">
    <location>
        <begin position="1"/>
        <end position="43"/>
    </location>
</feature>
<evidence type="ECO:0000313" key="3">
    <source>
        <dbReference type="Proteomes" id="UP001408356"/>
    </source>
</evidence>
<evidence type="ECO:0000313" key="2">
    <source>
        <dbReference type="EMBL" id="KAK9420717.1"/>
    </source>
</evidence>
<feature type="compositionally biased region" description="Basic and acidic residues" evidence="1">
    <location>
        <begin position="1"/>
        <end position="12"/>
    </location>
</feature>
<sequence length="81" mass="9070">MGHKSSSKDKKSSSHSSSPSSSSKKEEKRKDPSSSSYKYAQQYVMDPQTHEMVAVGLRSGRIDGQQMVEEWDQSWEAASRS</sequence>
<evidence type="ECO:0000256" key="1">
    <source>
        <dbReference type="SAM" id="MobiDB-lite"/>
    </source>
</evidence>
<name>A0ABR2V1J8_9PEZI</name>
<proteinExistence type="predicted"/>
<comment type="caution">
    <text evidence="2">The sequence shown here is derived from an EMBL/GenBank/DDBJ whole genome shotgun (WGS) entry which is preliminary data.</text>
</comment>